<dbReference type="Proteomes" id="UP000790709">
    <property type="component" value="Unassembled WGS sequence"/>
</dbReference>
<protein>
    <submittedName>
        <fullName evidence="1">Uncharacterized protein</fullName>
    </submittedName>
</protein>
<dbReference type="EMBL" id="MU267398">
    <property type="protein sequence ID" value="KAH7916970.1"/>
    <property type="molecule type" value="Genomic_DNA"/>
</dbReference>
<gene>
    <name evidence="1" type="ORF">BV22DRAFT_986658</name>
</gene>
<evidence type="ECO:0000313" key="2">
    <source>
        <dbReference type="Proteomes" id="UP000790709"/>
    </source>
</evidence>
<name>A0ACB8AUQ2_9AGAM</name>
<proteinExistence type="predicted"/>
<reference evidence="1" key="1">
    <citation type="journal article" date="2021" name="New Phytol.">
        <title>Evolutionary innovations through gain and loss of genes in the ectomycorrhizal Boletales.</title>
        <authorList>
            <person name="Wu G."/>
            <person name="Miyauchi S."/>
            <person name="Morin E."/>
            <person name="Kuo A."/>
            <person name="Drula E."/>
            <person name="Varga T."/>
            <person name="Kohler A."/>
            <person name="Feng B."/>
            <person name="Cao Y."/>
            <person name="Lipzen A."/>
            <person name="Daum C."/>
            <person name="Hundley H."/>
            <person name="Pangilinan J."/>
            <person name="Johnson J."/>
            <person name="Barry K."/>
            <person name="LaButti K."/>
            <person name="Ng V."/>
            <person name="Ahrendt S."/>
            <person name="Min B."/>
            <person name="Choi I.G."/>
            <person name="Park H."/>
            <person name="Plett J.M."/>
            <person name="Magnuson J."/>
            <person name="Spatafora J.W."/>
            <person name="Nagy L.G."/>
            <person name="Henrissat B."/>
            <person name="Grigoriev I.V."/>
            <person name="Yang Z.L."/>
            <person name="Xu J."/>
            <person name="Martin F.M."/>
        </authorList>
    </citation>
    <scope>NUCLEOTIDE SEQUENCE</scope>
    <source>
        <strain evidence="1">KUC20120723A-06</strain>
    </source>
</reference>
<organism evidence="1 2">
    <name type="scientific">Leucogyrophana mollusca</name>
    <dbReference type="NCBI Taxonomy" id="85980"/>
    <lineage>
        <taxon>Eukaryota</taxon>
        <taxon>Fungi</taxon>
        <taxon>Dikarya</taxon>
        <taxon>Basidiomycota</taxon>
        <taxon>Agaricomycotina</taxon>
        <taxon>Agaricomycetes</taxon>
        <taxon>Agaricomycetidae</taxon>
        <taxon>Boletales</taxon>
        <taxon>Boletales incertae sedis</taxon>
        <taxon>Leucogyrophana</taxon>
    </lineage>
</organism>
<feature type="non-terminal residue" evidence="1">
    <location>
        <position position="1"/>
    </location>
</feature>
<keyword evidence="2" id="KW-1185">Reference proteome</keyword>
<feature type="non-terminal residue" evidence="1">
    <location>
        <position position="221"/>
    </location>
</feature>
<sequence length="221" mass="24983">SGGVLYELESDTTAKWLNEKDTRKQFIDHFGPGTVIKDRTLQVIVQNVPTTFTPDSQLALKETETKSGLVEGSIAKARWIKPIQRRAQNQRTAHAIFALTSRDAANQVIRQGMVVEGRKVQARKLMPEPTRCLKCHSLKGDHFAAQCPEDHDTCGTCGNEHRTSECDNQDPTNRFCVNCKEDGHAAWDRMCPTFLEATRKHHARTAETKYRYFPTADPATW</sequence>
<accession>A0ACB8AUQ2</accession>
<evidence type="ECO:0000313" key="1">
    <source>
        <dbReference type="EMBL" id="KAH7916970.1"/>
    </source>
</evidence>
<comment type="caution">
    <text evidence="1">The sequence shown here is derived from an EMBL/GenBank/DDBJ whole genome shotgun (WGS) entry which is preliminary data.</text>
</comment>